<dbReference type="EMBL" id="RWGY01000013">
    <property type="protein sequence ID" value="TVU25296.1"/>
    <property type="molecule type" value="Genomic_DNA"/>
</dbReference>
<accession>A0A5J9UP05</accession>
<reference evidence="1 2" key="1">
    <citation type="journal article" date="2019" name="Sci. Rep.">
        <title>A high-quality genome of Eragrostis curvula grass provides insights into Poaceae evolution and supports new strategies to enhance forage quality.</title>
        <authorList>
            <person name="Carballo J."/>
            <person name="Santos B.A.C.M."/>
            <person name="Zappacosta D."/>
            <person name="Garbus I."/>
            <person name="Selva J.P."/>
            <person name="Gallo C.A."/>
            <person name="Diaz A."/>
            <person name="Albertini E."/>
            <person name="Caccamo M."/>
            <person name="Echenique V."/>
        </authorList>
    </citation>
    <scope>NUCLEOTIDE SEQUENCE [LARGE SCALE GENOMIC DNA]</scope>
    <source>
        <strain evidence="2">cv. Victoria</strain>
        <tissue evidence="1">Leaf</tissue>
    </source>
</reference>
<name>A0A5J9UP05_9POAL</name>
<protein>
    <submittedName>
        <fullName evidence="1">Uncharacterized protein</fullName>
    </submittedName>
</protein>
<dbReference type="AlphaFoldDB" id="A0A5J9UP05"/>
<feature type="non-terminal residue" evidence="1">
    <location>
        <position position="1"/>
    </location>
</feature>
<dbReference type="Proteomes" id="UP000324897">
    <property type="component" value="Chromosome 2"/>
</dbReference>
<evidence type="ECO:0000313" key="1">
    <source>
        <dbReference type="EMBL" id="TVU25296.1"/>
    </source>
</evidence>
<organism evidence="1 2">
    <name type="scientific">Eragrostis curvula</name>
    <name type="common">weeping love grass</name>
    <dbReference type="NCBI Taxonomy" id="38414"/>
    <lineage>
        <taxon>Eukaryota</taxon>
        <taxon>Viridiplantae</taxon>
        <taxon>Streptophyta</taxon>
        <taxon>Embryophyta</taxon>
        <taxon>Tracheophyta</taxon>
        <taxon>Spermatophyta</taxon>
        <taxon>Magnoliopsida</taxon>
        <taxon>Liliopsida</taxon>
        <taxon>Poales</taxon>
        <taxon>Poaceae</taxon>
        <taxon>PACMAD clade</taxon>
        <taxon>Chloridoideae</taxon>
        <taxon>Eragrostideae</taxon>
        <taxon>Eragrostidinae</taxon>
        <taxon>Eragrostis</taxon>
    </lineage>
</organism>
<sequence length="62" mass="7053">MPPPSHKLGENISAIVNWINCKDKPLIPIKSNEIPKEIFRHIVTSKSCIQDETKLDPMDVEN</sequence>
<keyword evidence="2" id="KW-1185">Reference proteome</keyword>
<dbReference type="Gramene" id="TVU25296">
    <property type="protein sequence ID" value="TVU25296"/>
    <property type="gene ID" value="EJB05_27788"/>
</dbReference>
<evidence type="ECO:0000313" key="2">
    <source>
        <dbReference type="Proteomes" id="UP000324897"/>
    </source>
</evidence>
<comment type="caution">
    <text evidence="1">The sequence shown here is derived from an EMBL/GenBank/DDBJ whole genome shotgun (WGS) entry which is preliminary data.</text>
</comment>
<proteinExistence type="predicted"/>
<gene>
    <name evidence="1" type="ORF">EJB05_27788</name>
</gene>